<dbReference type="InterPro" id="IPR013144">
    <property type="entry name" value="CRA_dom"/>
</dbReference>
<keyword evidence="4 9" id="KW-0863">Zinc-finger</keyword>
<comment type="caution">
    <text evidence="14">The sequence shown here is derived from an EMBL/GenBank/DDBJ whole genome shotgun (WGS) entry which is preliminary data.</text>
</comment>
<evidence type="ECO:0000256" key="10">
    <source>
        <dbReference type="SAM" id="MobiDB-lite"/>
    </source>
</evidence>
<dbReference type="PANTHER" id="PTHR12170:SF3">
    <property type="entry name" value="GH10162P"/>
    <property type="match status" value="1"/>
</dbReference>
<dbReference type="Pfam" id="PF13445">
    <property type="entry name" value="zf-RING_UBOX"/>
    <property type="match status" value="1"/>
</dbReference>
<evidence type="ECO:0000256" key="11">
    <source>
        <dbReference type="SAM" id="Phobius"/>
    </source>
</evidence>
<accession>A0AAN5YM86</accession>
<keyword evidence="11" id="KW-0812">Transmembrane</keyword>
<dbReference type="GO" id="GO:0005634">
    <property type="term" value="C:nucleus"/>
    <property type="evidence" value="ECO:0007669"/>
    <property type="project" value="TreeGrafter"/>
</dbReference>
<comment type="subcellular location">
    <subcellularLocation>
        <location evidence="1">Cytoplasm</location>
    </subcellularLocation>
</comment>
<keyword evidence="5" id="KW-0862">Zinc</keyword>
<evidence type="ECO:0000256" key="9">
    <source>
        <dbReference type="PROSITE-ProRule" id="PRU01215"/>
    </source>
</evidence>
<dbReference type="Proteomes" id="UP000649114">
    <property type="component" value="Unassembled WGS sequence"/>
</dbReference>
<dbReference type="Pfam" id="PF10607">
    <property type="entry name" value="CTLH"/>
    <property type="match status" value="1"/>
</dbReference>
<dbReference type="InterPro" id="IPR013083">
    <property type="entry name" value="Znf_RING/FYVE/PHD"/>
</dbReference>
<evidence type="ECO:0000256" key="5">
    <source>
        <dbReference type="ARBA" id="ARBA00022833"/>
    </source>
</evidence>
<proteinExistence type="inferred from homology"/>
<keyword evidence="11" id="KW-0472">Membrane</keyword>
<evidence type="ECO:0000256" key="1">
    <source>
        <dbReference type="ARBA" id="ARBA00004496"/>
    </source>
</evidence>
<dbReference type="Gene3D" id="3.30.40.10">
    <property type="entry name" value="Zinc/RING finger domain, C3HC4 (zinc finger)"/>
    <property type="match status" value="1"/>
</dbReference>
<dbReference type="FunFam" id="3.30.40.10:FF:000143">
    <property type="entry name" value="Regulator of gluconeogenesis Rmd5"/>
    <property type="match status" value="1"/>
</dbReference>
<keyword evidence="2" id="KW-0963">Cytoplasm</keyword>
<dbReference type="GO" id="GO:0008270">
    <property type="term" value="F:zinc ion binding"/>
    <property type="evidence" value="ECO:0007669"/>
    <property type="project" value="UniProtKB-KW"/>
</dbReference>
<evidence type="ECO:0000313" key="14">
    <source>
        <dbReference type="EMBL" id="KAF4203711.1"/>
    </source>
</evidence>
<feature type="domain" description="RING-Gid-type" evidence="13">
    <location>
        <begin position="359"/>
        <end position="400"/>
    </location>
</feature>
<gene>
    <name evidence="14" type="ORF">CNMCM8927_008388</name>
</gene>
<dbReference type="InterPro" id="IPR011333">
    <property type="entry name" value="SKP1/BTB/POZ_sf"/>
</dbReference>
<organism evidence="14 15">
    <name type="scientific">Aspergillus lentulus</name>
    <dbReference type="NCBI Taxonomy" id="293939"/>
    <lineage>
        <taxon>Eukaryota</taxon>
        <taxon>Fungi</taxon>
        <taxon>Dikarya</taxon>
        <taxon>Ascomycota</taxon>
        <taxon>Pezizomycotina</taxon>
        <taxon>Eurotiomycetes</taxon>
        <taxon>Eurotiomycetidae</taxon>
        <taxon>Eurotiales</taxon>
        <taxon>Aspergillaceae</taxon>
        <taxon>Aspergillus</taxon>
        <taxon>Aspergillus subgen. Fumigati</taxon>
    </lineage>
</organism>
<dbReference type="PROSITE" id="PS50097">
    <property type="entry name" value="BTB"/>
    <property type="match status" value="1"/>
</dbReference>
<dbReference type="CDD" id="cd18186">
    <property type="entry name" value="BTB_POZ_ZBTB_KLHL-like"/>
    <property type="match status" value="1"/>
</dbReference>
<dbReference type="GO" id="GO:0034657">
    <property type="term" value="C:GID complex"/>
    <property type="evidence" value="ECO:0007669"/>
    <property type="project" value="TreeGrafter"/>
</dbReference>
<dbReference type="InterPro" id="IPR044063">
    <property type="entry name" value="ZF_RING_GID"/>
</dbReference>
<dbReference type="InterPro" id="IPR037683">
    <property type="entry name" value="Rmd5_dRing"/>
</dbReference>
<dbReference type="CDD" id="cd16652">
    <property type="entry name" value="dRING_Rmd5p-like"/>
    <property type="match status" value="1"/>
</dbReference>
<sequence length="712" mass="79919">MDLVRKEHERLTKRLKASQNIKNVQDTIDLIQAARDTVASGSFLFVGFVIIWSFGAKLQNSVKASFDSINDNLKEHHSALNKYSKALDKLFKDKPLPSTEHDALSSREHLINRAIAMHLLREGQFSVAATFLSEIAEKKASRRENDMDTDGPDAARSLLDIDDVPSGEVRKQFATMYHILHEMKENNNLLPAIQWSRDNKEALEARGSNLEFELCRLQFVWLFHGGQGPAVAGPQAALEYARREFHVFIPRYLVEIQQLMGAMAFSPNLQESPYRNIFDNPSAWSDVAQSFTREFCSLLGLSADSPLYIAATAGAIALPTLLKLQTIMKAKRTEWTTQNELPVEIPLPPSYLFHSIFVCPVSKEQSTDENPPMMMPCGHVIAEESLKRLCKGTRFKCPYCPNESHPREARKPVLKMLTQQHSTRSQTMLSIKRPSQSPTDSLSSRYRVGKATTSQRVRKPIRDSPSTPSRRVERERRQGTGSSPDKNSSSTSIVTISVGSEARLFAAHEDTLCISPFFAAACCRAQSQSPSPESPHKRISISLPDEQPEILSCILEYLYKGDYTPRAIYNRHRDTWELENTGLDTDGQTTNATIFHQATGSVILRDTAVYCAAQKYGLEPLKRLALRKQGLHSGIQCSTILSSARYAYANTSDNESKLRAHYLALIIRSRSTFKRSGTMQMEMEKGGKLFFDLFVAMCNHMDDLTTAKSSLA</sequence>
<dbReference type="PROSITE" id="PS51867">
    <property type="entry name" value="ZF_RING_GID"/>
    <property type="match status" value="1"/>
</dbReference>
<evidence type="ECO:0000256" key="4">
    <source>
        <dbReference type="ARBA" id="ARBA00022771"/>
    </source>
</evidence>
<keyword evidence="11" id="KW-1133">Transmembrane helix</keyword>
<name>A0AAN5YM86_ASPLE</name>
<dbReference type="InterPro" id="IPR045098">
    <property type="entry name" value="Fyv10_fam"/>
</dbReference>
<evidence type="ECO:0000256" key="6">
    <source>
        <dbReference type="ARBA" id="ARBA00061136"/>
    </source>
</evidence>
<dbReference type="PANTHER" id="PTHR12170">
    <property type="entry name" value="MACROPHAGE ERYTHROBLAST ATTACHER-RELATED"/>
    <property type="match status" value="1"/>
</dbReference>
<protein>
    <recommendedName>
        <fullName evidence="8">GID complex catalytic subunit 2</fullName>
    </recommendedName>
    <alternativeName>
        <fullName evidence="7">Glucose-induced degradation protein 2</fullName>
    </alternativeName>
</protein>
<dbReference type="InterPro" id="IPR000210">
    <property type="entry name" value="BTB/POZ_dom"/>
</dbReference>
<evidence type="ECO:0000256" key="8">
    <source>
        <dbReference type="ARBA" id="ARBA00080744"/>
    </source>
</evidence>
<comment type="similarity">
    <text evidence="6">Belongs to the RMD5/GID2 family.</text>
</comment>
<dbReference type="InterPro" id="IPR006594">
    <property type="entry name" value="LisH"/>
</dbReference>
<dbReference type="SUPFAM" id="SSF57850">
    <property type="entry name" value="RING/U-box"/>
    <property type="match status" value="1"/>
</dbReference>
<feature type="zinc finger region" description="RING-Gid-type" evidence="9">
    <location>
        <begin position="359"/>
        <end position="400"/>
    </location>
</feature>
<reference evidence="14" key="2">
    <citation type="submission" date="2020-04" db="EMBL/GenBank/DDBJ databases">
        <authorList>
            <person name="Santos R.A.C."/>
            <person name="Steenwyk J.L."/>
            <person name="Rivero-Menendez O."/>
            <person name="Mead M.E."/>
            <person name="Silva L.P."/>
            <person name="Bastos R.W."/>
            <person name="Alastruey-Izquierdo A."/>
            <person name="Goldman G.H."/>
            <person name="Rokas A."/>
        </authorList>
    </citation>
    <scope>NUCLEOTIDE SEQUENCE</scope>
    <source>
        <strain evidence="14">CNM-CM8927</strain>
    </source>
</reference>
<keyword evidence="3" id="KW-0479">Metal-binding</keyword>
<feature type="compositionally biased region" description="Polar residues" evidence="10">
    <location>
        <begin position="419"/>
        <end position="444"/>
    </location>
</feature>
<dbReference type="EMBL" id="JAAAPU010000073">
    <property type="protein sequence ID" value="KAF4203711.1"/>
    <property type="molecule type" value="Genomic_DNA"/>
</dbReference>
<evidence type="ECO:0000256" key="7">
    <source>
        <dbReference type="ARBA" id="ARBA00075398"/>
    </source>
</evidence>
<dbReference type="InterPro" id="IPR024964">
    <property type="entry name" value="CTLH/CRA"/>
</dbReference>
<feature type="transmembrane region" description="Helical" evidence="11">
    <location>
        <begin position="37"/>
        <end position="55"/>
    </location>
</feature>
<dbReference type="InterPro" id="IPR027370">
    <property type="entry name" value="Znf-RING_euk"/>
</dbReference>
<evidence type="ECO:0000313" key="15">
    <source>
        <dbReference type="Proteomes" id="UP000649114"/>
    </source>
</evidence>
<dbReference type="GO" id="GO:0043161">
    <property type="term" value="P:proteasome-mediated ubiquitin-dependent protein catabolic process"/>
    <property type="evidence" value="ECO:0007669"/>
    <property type="project" value="InterPro"/>
</dbReference>
<dbReference type="AlphaFoldDB" id="A0AAN5YM86"/>
<dbReference type="PROSITE" id="PS50896">
    <property type="entry name" value="LISH"/>
    <property type="match status" value="1"/>
</dbReference>
<reference evidence="14" key="1">
    <citation type="journal article" date="2020" name="bioRxiv">
        <title>Genomic and phenotypic heterogeneity of clinical isolates of the human pathogens Aspergillus fumigatus, Aspergillus lentulus and Aspergillus fumigatiaffinis.</title>
        <authorList>
            <person name="dos Santos R.A.C."/>
            <person name="Steenwyk J.L."/>
            <person name="Rivero-Menendez O."/>
            <person name="Mead M.E."/>
            <person name="Silva L.P."/>
            <person name="Bastos R.W."/>
            <person name="Alastruey-Izquierdo A."/>
            <person name="Goldman G.H."/>
            <person name="Rokas A."/>
        </authorList>
    </citation>
    <scope>NUCLEOTIDE SEQUENCE</scope>
    <source>
        <strain evidence="14">CNM-CM8927</strain>
    </source>
</reference>
<dbReference type="GO" id="GO:0061630">
    <property type="term" value="F:ubiquitin protein ligase activity"/>
    <property type="evidence" value="ECO:0007669"/>
    <property type="project" value="InterPro"/>
</dbReference>
<dbReference type="GO" id="GO:0005737">
    <property type="term" value="C:cytoplasm"/>
    <property type="evidence" value="ECO:0007669"/>
    <property type="project" value="UniProtKB-SubCell"/>
</dbReference>
<dbReference type="Gene3D" id="3.30.710.10">
    <property type="entry name" value="Potassium Channel Kv1.1, Chain A"/>
    <property type="match status" value="1"/>
</dbReference>
<evidence type="ECO:0000256" key="2">
    <source>
        <dbReference type="ARBA" id="ARBA00022490"/>
    </source>
</evidence>
<dbReference type="SMART" id="SM00757">
    <property type="entry name" value="CRA"/>
    <property type="match status" value="1"/>
</dbReference>
<feature type="domain" description="BTB" evidence="12">
    <location>
        <begin position="492"/>
        <end position="567"/>
    </location>
</feature>
<feature type="region of interest" description="Disordered" evidence="10">
    <location>
        <begin position="419"/>
        <end position="492"/>
    </location>
</feature>
<evidence type="ECO:0000259" key="13">
    <source>
        <dbReference type="PROSITE" id="PS51867"/>
    </source>
</evidence>
<evidence type="ECO:0000256" key="3">
    <source>
        <dbReference type="ARBA" id="ARBA00022723"/>
    </source>
</evidence>
<dbReference type="SUPFAM" id="SSF54695">
    <property type="entry name" value="POZ domain"/>
    <property type="match status" value="1"/>
</dbReference>
<evidence type="ECO:0000259" key="12">
    <source>
        <dbReference type="PROSITE" id="PS50097"/>
    </source>
</evidence>